<dbReference type="CDD" id="cd05911">
    <property type="entry name" value="Firefly_Luc_like"/>
    <property type="match status" value="1"/>
</dbReference>
<sequence length="554" mass="61280">MIFEPERRVPLPEQDLLSYIFNDPKTYDPNEPIYVDTKDQTQTVSFNQARTIIRRLITGLRAAGVQVNDCVAVHAFNNLHYSLFVLAIIGTGGVFTGTNPSYRSWELEHHLKTSQAKFIITEPDLASSVMTSAQQVGICHDHIWVYDPNGSAMLSTGLQSWTTLLDHVESDWLRPIAPKKTTAARFFSSGTTGLPKAVEITHHNLLAQHCLVFEAHPRPYRMTFLIALPVFHAAIAPLVHISALRSGYIMYIMRRFDLTRYLDLINQYPITDLIIVPPILHALETSTHPHRDTALRKLKNIVCGAAPLSRNMQAKATRLLAPGVPLTQGWGMTESCCASMMFPYPECDETGSVGRLVPNIEAKLLDDNGRHISASNTPGELYIRGPTITSGYFDNPIANNSSLDTDGWLRTGDIAMCDADTRKWYIIDRKKDLIKVRGFQVSPSEIEAVLLTHPRVGDVAVMGFVSGDGDDGCLEQPRAYVVLTAGTECVSDIILEQYVADRLARYKQLTGGVRFVKVIPRNASGKILRRGLLDGDGIESDGGKGSTVRIGAKL</sequence>
<evidence type="ECO:0000313" key="3">
    <source>
        <dbReference type="EMBL" id="KAF7524208.1"/>
    </source>
</evidence>
<dbReference type="InterPro" id="IPR045851">
    <property type="entry name" value="AMP-bd_C_sf"/>
</dbReference>
<dbReference type="Proteomes" id="UP000701341">
    <property type="component" value="Unassembled WGS sequence"/>
</dbReference>
<dbReference type="PANTHER" id="PTHR24096">
    <property type="entry name" value="LONG-CHAIN-FATTY-ACID--COA LIGASE"/>
    <property type="match status" value="1"/>
</dbReference>
<dbReference type="GO" id="GO:0016405">
    <property type="term" value="F:CoA-ligase activity"/>
    <property type="evidence" value="ECO:0007669"/>
    <property type="project" value="TreeGrafter"/>
</dbReference>
<dbReference type="Pfam" id="PF13193">
    <property type="entry name" value="AMP-binding_C"/>
    <property type="match status" value="1"/>
</dbReference>
<dbReference type="Gene3D" id="3.30.300.30">
    <property type="match status" value="1"/>
</dbReference>
<dbReference type="SUPFAM" id="SSF56801">
    <property type="entry name" value="Acetyl-CoA synthetase-like"/>
    <property type="match status" value="1"/>
</dbReference>
<keyword evidence="4" id="KW-1185">Reference proteome</keyword>
<dbReference type="AlphaFoldDB" id="A0A9P5L4G6"/>
<gene>
    <name evidence="3" type="ORF">PCG10_005900</name>
</gene>
<name>A0A9P5L4G6_PENCR</name>
<dbReference type="InterPro" id="IPR025110">
    <property type="entry name" value="AMP-bd_C"/>
</dbReference>
<comment type="caution">
    <text evidence="3">The sequence shown here is derived from an EMBL/GenBank/DDBJ whole genome shotgun (WGS) entry which is preliminary data.</text>
</comment>
<feature type="domain" description="AMP-binding enzyme C-terminal" evidence="2">
    <location>
        <begin position="445"/>
        <end position="526"/>
    </location>
</feature>
<feature type="domain" description="AMP-dependent synthetase/ligase" evidence="1">
    <location>
        <begin position="29"/>
        <end position="393"/>
    </location>
</feature>
<reference evidence="3" key="1">
    <citation type="submission" date="2020-02" db="EMBL/GenBank/DDBJ databases">
        <authorList>
            <person name="Lichtner F.J."/>
        </authorList>
    </citation>
    <scope>NUCLEOTIDE SEQUENCE</scope>
    <source>
        <strain evidence="3">G10</strain>
    </source>
</reference>
<dbReference type="InterPro" id="IPR042099">
    <property type="entry name" value="ANL_N_sf"/>
</dbReference>
<evidence type="ECO:0000259" key="1">
    <source>
        <dbReference type="Pfam" id="PF00501"/>
    </source>
</evidence>
<proteinExistence type="predicted"/>
<organism evidence="3 4">
    <name type="scientific">Penicillium crustosum</name>
    <name type="common">Blue mold fungus</name>
    <dbReference type="NCBI Taxonomy" id="36656"/>
    <lineage>
        <taxon>Eukaryota</taxon>
        <taxon>Fungi</taxon>
        <taxon>Dikarya</taxon>
        <taxon>Ascomycota</taxon>
        <taxon>Pezizomycotina</taxon>
        <taxon>Eurotiomycetes</taxon>
        <taxon>Eurotiomycetidae</taxon>
        <taxon>Eurotiales</taxon>
        <taxon>Aspergillaceae</taxon>
        <taxon>Penicillium</taxon>
    </lineage>
</organism>
<dbReference type="InterPro" id="IPR000873">
    <property type="entry name" value="AMP-dep_synth/lig_dom"/>
</dbReference>
<evidence type="ECO:0000313" key="4">
    <source>
        <dbReference type="Proteomes" id="UP000701341"/>
    </source>
</evidence>
<dbReference type="EMBL" id="JAAOZQ010000038">
    <property type="protein sequence ID" value="KAF7524208.1"/>
    <property type="molecule type" value="Genomic_DNA"/>
</dbReference>
<dbReference type="OrthoDB" id="6509636at2759"/>
<accession>A0A9P5L4G6</accession>
<dbReference type="Gene3D" id="3.40.50.12780">
    <property type="entry name" value="N-terminal domain of ligase-like"/>
    <property type="match status" value="1"/>
</dbReference>
<dbReference type="PANTHER" id="PTHR24096:SF265">
    <property type="entry name" value="ENZYME, PUTATIVE (AFU_ORTHOLOGUE AFUA_5G14270)-RELATED"/>
    <property type="match status" value="1"/>
</dbReference>
<protein>
    <submittedName>
        <fullName evidence="3">Uncharacterized protein</fullName>
    </submittedName>
</protein>
<evidence type="ECO:0000259" key="2">
    <source>
        <dbReference type="Pfam" id="PF13193"/>
    </source>
</evidence>
<dbReference type="Pfam" id="PF00501">
    <property type="entry name" value="AMP-binding"/>
    <property type="match status" value="1"/>
</dbReference>
<dbReference type="GO" id="GO:0019748">
    <property type="term" value="P:secondary metabolic process"/>
    <property type="evidence" value="ECO:0007669"/>
    <property type="project" value="TreeGrafter"/>
</dbReference>